<gene>
    <name evidence="1" type="ORF">NF348_06905</name>
</gene>
<accession>A0A9Q4AN46</accession>
<organism evidence="1 2">
    <name type="scientific">Devosia ureilytica</name>
    <dbReference type="NCBI Taxonomy" id="2952754"/>
    <lineage>
        <taxon>Bacteria</taxon>
        <taxon>Pseudomonadati</taxon>
        <taxon>Pseudomonadota</taxon>
        <taxon>Alphaproteobacteria</taxon>
        <taxon>Hyphomicrobiales</taxon>
        <taxon>Devosiaceae</taxon>
        <taxon>Devosia</taxon>
    </lineage>
</organism>
<evidence type="ECO:0000313" key="1">
    <source>
        <dbReference type="EMBL" id="MCP8886829.1"/>
    </source>
</evidence>
<sequence>MSDILANAHAAPVPAARWSRRWRLPLPMRRNLAVLRRILRNYWLQRATTIFLTRADERLLYDVGIEPLDLIEAVRKARGVHPAIDPIRKG</sequence>
<evidence type="ECO:0008006" key="3">
    <source>
        <dbReference type="Google" id="ProtNLM"/>
    </source>
</evidence>
<dbReference type="EMBL" id="JAMWDU010000002">
    <property type="protein sequence ID" value="MCP8886829.1"/>
    <property type="molecule type" value="Genomic_DNA"/>
</dbReference>
<proteinExistence type="predicted"/>
<dbReference type="RefSeq" id="WP_254673497.1">
    <property type="nucleotide sequence ID" value="NZ_JAMWDU010000002.1"/>
</dbReference>
<reference evidence="1" key="1">
    <citation type="submission" date="2022-06" db="EMBL/GenBank/DDBJ databases">
        <title>Devosia sp. XJ19-45 genome assembly.</title>
        <authorList>
            <person name="Li B."/>
            <person name="Cai M."/>
            <person name="Nie G."/>
            <person name="Li W."/>
        </authorList>
    </citation>
    <scope>NUCLEOTIDE SEQUENCE</scope>
    <source>
        <strain evidence="1">XJ19-45</strain>
    </source>
</reference>
<dbReference type="AlphaFoldDB" id="A0A9Q4AN46"/>
<dbReference type="Proteomes" id="UP001060275">
    <property type="component" value="Unassembled WGS sequence"/>
</dbReference>
<comment type="caution">
    <text evidence="1">The sequence shown here is derived from an EMBL/GenBank/DDBJ whole genome shotgun (WGS) entry which is preliminary data.</text>
</comment>
<name>A0A9Q4AN46_9HYPH</name>
<protein>
    <recommendedName>
        <fullName evidence="3">DUF1127 domain-containing protein</fullName>
    </recommendedName>
</protein>
<evidence type="ECO:0000313" key="2">
    <source>
        <dbReference type="Proteomes" id="UP001060275"/>
    </source>
</evidence>
<keyword evidence="2" id="KW-1185">Reference proteome</keyword>